<comment type="caution">
    <text evidence="1">The sequence shown here is derived from an EMBL/GenBank/DDBJ whole genome shotgun (WGS) entry which is preliminary data.</text>
</comment>
<dbReference type="Gene3D" id="3.40.630.10">
    <property type="entry name" value="Zn peptidases"/>
    <property type="match status" value="1"/>
</dbReference>
<protein>
    <recommendedName>
        <fullName evidence="3">Peptidase M28 domain-containing protein</fullName>
    </recommendedName>
</protein>
<gene>
    <name evidence="1" type="ORF">A3A79_01525</name>
</gene>
<accession>A0A1F6AGL2</accession>
<dbReference type="AlphaFoldDB" id="A0A1F6AGL2"/>
<dbReference type="Proteomes" id="UP000178759">
    <property type="component" value="Unassembled WGS sequence"/>
</dbReference>
<evidence type="ECO:0000313" key="1">
    <source>
        <dbReference type="EMBL" id="OGG23864.1"/>
    </source>
</evidence>
<sequence length="176" mass="19723">MQIVLSAHFDIAKPVPFIKLDEGKLTGLIDNFAGVFVAYQAARKTGIPLFLTNFEETGMKGAREVAKKLNKDTLVIVVDTTRDAKDKDGYIGNVYNLKLPKKLPSKLFIMPGYFEETEDETWIYGHEFDFPCLYFGVPIPHDLDYHATNNSIKISTIDKSINVLIAVIKHLQGVSS</sequence>
<name>A0A1F6AGL2_9BACT</name>
<evidence type="ECO:0008006" key="3">
    <source>
        <dbReference type="Google" id="ProtNLM"/>
    </source>
</evidence>
<evidence type="ECO:0000313" key="2">
    <source>
        <dbReference type="Proteomes" id="UP000178759"/>
    </source>
</evidence>
<dbReference type="SUPFAM" id="SSF53187">
    <property type="entry name" value="Zn-dependent exopeptidases"/>
    <property type="match status" value="1"/>
</dbReference>
<dbReference type="EMBL" id="MFJV01000001">
    <property type="protein sequence ID" value="OGG23864.1"/>
    <property type="molecule type" value="Genomic_DNA"/>
</dbReference>
<organism evidence="1 2">
    <name type="scientific">Candidatus Gottesmanbacteria bacterium RIFCSPLOWO2_01_FULL_43_11b</name>
    <dbReference type="NCBI Taxonomy" id="1798392"/>
    <lineage>
        <taxon>Bacteria</taxon>
        <taxon>Candidatus Gottesmaniibacteriota</taxon>
    </lineage>
</organism>
<proteinExistence type="predicted"/>
<reference evidence="1 2" key="1">
    <citation type="journal article" date="2016" name="Nat. Commun.">
        <title>Thousands of microbial genomes shed light on interconnected biogeochemical processes in an aquifer system.</title>
        <authorList>
            <person name="Anantharaman K."/>
            <person name="Brown C.T."/>
            <person name="Hug L.A."/>
            <person name="Sharon I."/>
            <person name="Castelle C.J."/>
            <person name="Probst A.J."/>
            <person name="Thomas B.C."/>
            <person name="Singh A."/>
            <person name="Wilkins M.J."/>
            <person name="Karaoz U."/>
            <person name="Brodie E.L."/>
            <person name="Williams K.H."/>
            <person name="Hubbard S.S."/>
            <person name="Banfield J.F."/>
        </authorList>
    </citation>
    <scope>NUCLEOTIDE SEQUENCE [LARGE SCALE GENOMIC DNA]</scope>
</reference>